<sequence>MEPDEIEFLAEESLITIIPKFSCRKTYLITGEVGPFRAGLPTKVPLWLASDLRRRQKCRIVPPDWMDIEKLNQLNNEEAGSVKFCKIPSENYFVEAKIILGFGIEDNPNFSSIMTAVKDLWDRRKSKLEDSVDVFMNVGRDYVRIPNITPAELSIIRPVLPHAIDFLNRLSATEHENPERPEASDYNHDCMTHYSEATPTLNYRNFSTAS</sequence>
<name>A0AAN8XRH1_POLSC</name>
<proteinExistence type="inferred from homology"/>
<evidence type="ECO:0000313" key="9">
    <source>
        <dbReference type="Proteomes" id="UP001372834"/>
    </source>
</evidence>
<dbReference type="SUPFAM" id="SSF160059">
    <property type="entry name" value="PriA/YqbF domain"/>
    <property type="match status" value="1"/>
</dbReference>
<evidence type="ECO:0000259" key="6">
    <source>
        <dbReference type="Pfam" id="PF05916"/>
    </source>
</evidence>
<keyword evidence="3" id="KW-0235">DNA replication</keyword>
<dbReference type="InterPro" id="IPR036224">
    <property type="entry name" value="GINS_bundle-like_dom_sf"/>
</dbReference>
<dbReference type="Pfam" id="PF25005">
    <property type="entry name" value="PSF2_N"/>
    <property type="match status" value="1"/>
</dbReference>
<evidence type="ECO:0000259" key="7">
    <source>
        <dbReference type="Pfam" id="PF25005"/>
    </source>
</evidence>
<dbReference type="CDD" id="cd11712">
    <property type="entry name" value="GINS_A_psf2"/>
    <property type="match status" value="1"/>
</dbReference>
<dbReference type="Gene3D" id="3.40.5.50">
    <property type="match status" value="1"/>
</dbReference>
<evidence type="ECO:0000256" key="2">
    <source>
        <dbReference type="ARBA" id="ARBA00010565"/>
    </source>
</evidence>
<reference evidence="8 9" key="1">
    <citation type="submission" date="2023-10" db="EMBL/GenBank/DDBJ databases">
        <title>Genomes of two closely related lineages of the louse Polyplax serrata with different host specificities.</title>
        <authorList>
            <person name="Martinu J."/>
            <person name="Tarabai H."/>
            <person name="Stefka J."/>
            <person name="Hypsa V."/>
        </authorList>
    </citation>
    <scope>NUCLEOTIDE SEQUENCE [LARGE SCALE GENOMIC DNA]</scope>
    <source>
        <strain evidence="8">HR10_N</strain>
    </source>
</reference>
<comment type="caution">
    <text evidence="8">The sequence shown here is derived from an EMBL/GenBank/DDBJ whole genome shotgun (WGS) entry which is preliminary data.</text>
</comment>
<comment type="similarity">
    <text evidence="2">Belongs to the GINS2/PSF2 family.</text>
</comment>
<dbReference type="EMBL" id="JAWJWE010000001">
    <property type="protein sequence ID" value="KAK6643767.1"/>
    <property type="molecule type" value="Genomic_DNA"/>
</dbReference>
<dbReference type="CDD" id="cd21694">
    <property type="entry name" value="GINS_B_Psf2"/>
    <property type="match status" value="1"/>
</dbReference>
<evidence type="ECO:0000256" key="5">
    <source>
        <dbReference type="ARBA" id="ARBA00030871"/>
    </source>
</evidence>
<accession>A0AAN8XRH1</accession>
<dbReference type="Gene3D" id="1.20.58.1020">
    <property type="match status" value="1"/>
</dbReference>
<feature type="domain" description="DNA replication complex GINS protein PSF2 N-terminal" evidence="7">
    <location>
        <begin position="3"/>
        <end position="61"/>
    </location>
</feature>
<evidence type="ECO:0000313" key="8">
    <source>
        <dbReference type="EMBL" id="KAK6643767.1"/>
    </source>
</evidence>
<keyword evidence="4" id="KW-0539">Nucleus</keyword>
<dbReference type="FunFam" id="3.40.5.50:FF:000001">
    <property type="entry name" value="DNA replication complex GINS protein PSF2"/>
    <property type="match status" value="1"/>
</dbReference>
<dbReference type="PANTHER" id="PTHR12772:SF0">
    <property type="entry name" value="DNA REPLICATION COMPLEX GINS PROTEIN PSF2"/>
    <property type="match status" value="1"/>
</dbReference>
<dbReference type="GO" id="GO:0000811">
    <property type="term" value="C:GINS complex"/>
    <property type="evidence" value="ECO:0007669"/>
    <property type="project" value="TreeGrafter"/>
</dbReference>
<dbReference type="InterPro" id="IPR056784">
    <property type="entry name" value="PSF2_N"/>
</dbReference>
<gene>
    <name evidence="8" type="ORF">RUM43_000030</name>
</gene>
<evidence type="ECO:0000256" key="3">
    <source>
        <dbReference type="ARBA" id="ARBA00022705"/>
    </source>
</evidence>
<dbReference type="GO" id="GO:0006260">
    <property type="term" value="P:DNA replication"/>
    <property type="evidence" value="ECO:0007669"/>
    <property type="project" value="UniProtKB-KW"/>
</dbReference>
<comment type="subcellular location">
    <subcellularLocation>
        <location evidence="1">Nucleus</location>
    </subcellularLocation>
</comment>
<dbReference type="AlphaFoldDB" id="A0AAN8XRH1"/>
<dbReference type="GO" id="GO:0000727">
    <property type="term" value="P:double-strand break repair via break-induced replication"/>
    <property type="evidence" value="ECO:0007669"/>
    <property type="project" value="TreeGrafter"/>
</dbReference>
<dbReference type="Proteomes" id="UP001372834">
    <property type="component" value="Unassembled WGS sequence"/>
</dbReference>
<protein>
    <recommendedName>
        <fullName evidence="5">GINS complex subunit 2</fullName>
    </recommendedName>
</protein>
<dbReference type="PANTHER" id="PTHR12772">
    <property type="entry name" value="DNA REPLICATION COMPLEX GINS PROTEIN PSF2"/>
    <property type="match status" value="1"/>
</dbReference>
<dbReference type="Pfam" id="PF05916">
    <property type="entry name" value="Sld5"/>
    <property type="match status" value="1"/>
</dbReference>
<evidence type="ECO:0000256" key="4">
    <source>
        <dbReference type="ARBA" id="ARBA00023242"/>
    </source>
</evidence>
<evidence type="ECO:0000256" key="1">
    <source>
        <dbReference type="ARBA" id="ARBA00004123"/>
    </source>
</evidence>
<dbReference type="InterPro" id="IPR007257">
    <property type="entry name" value="GINS_Psf2"/>
</dbReference>
<dbReference type="SUPFAM" id="SSF158573">
    <property type="entry name" value="GINS helical bundle-like"/>
    <property type="match status" value="1"/>
</dbReference>
<feature type="domain" description="GINS subunit" evidence="6">
    <location>
        <begin position="65"/>
        <end position="169"/>
    </location>
</feature>
<organism evidence="8 9">
    <name type="scientific">Polyplax serrata</name>
    <name type="common">Common mouse louse</name>
    <dbReference type="NCBI Taxonomy" id="468196"/>
    <lineage>
        <taxon>Eukaryota</taxon>
        <taxon>Metazoa</taxon>
        <taxon>Ecdysozoa</taxon>
        <taxon>Arthropoda</taxon>
        <taxon>Hexapoda</taxon>
        <taxon>Insecta</taxon>
        <taxon>Pterygota</taxon>
        <taxon>Neoptera</taxon>
        <taxon>Paraneoptera</taxon>
        <taxon>Psocodea</taxon>
        <taxon>Troctomorpha</taxon>
        <taxon>Phthiraptera</taxon>
        <taxon>Anoplura</taxon>
        <taxon>Polyplacidae</taxon>
        <taxon>Polyplax</taxon>
    </lineage>
</organism>
<dbReference type="InterPro" id="IPR021151">
    <property type="entry name" value="GINS_A"/>
</dbReference>